<evidence type="ECO:0000313" key="7">
    <source>
        <dbReference type="Proteomes" id="UP000038045"/>
    </source>
</evidence>
<feature type="domain" description="Protein kinase" evidence="6">
    <location>
        <begin position="37"/>
        <end position="325"/>
    </location>
</feature>
<accession>A0A0N4ZSH0</accession>
<dbReference type="GO" id="GO:0005524">
    <property type="term" value="F:ATP binding"/>
    <property type="evidence" value="ECO:0007669"/>
    <property type="project" value="UniProtKB-KW"/>
</dbReference>
<keyword evidence="4" id="KW-0418">Kinase</keyword>
<dbReference type="PROSITE" id="PS00109">
    <property type="entry name" value="PROTEIN_KINASE_TYR"/>
    <property type="match status" value="1"/>
</dbReference>
<dbReference type="WBParaSite" id="PTRK_0001145000.1">
    <property type="protein sequence ID" value="PTRK_0001145000.1"/>
    <property type="gene ID" value="PTRK_0001145000"/>
</dbReference>
<dbReference type="Gene3D" id="1.10.510.10">
    <property type="entry name" value="Transferase(Phosphotransferase) domain 1"/>
    <property type="match status" value="1"/>
</dbReference>
<keyword evidence="3" id="KW-0547">Nucleotide-binding</keyword>
<dbReference type="PROSITE" id="PS50011">
    <property type="entry name" value="PROTEIN_KINASE_DOM"/>
    <property type="match status" value="1"/>
</dbReference>
<dbReference type="AlphaFoldDB" id="A0A0N4ZSH0"/>
<protein>
    <submittedName>
        <fullName evidence="8">Protein kinase domain-containing protein</fullName>
    </submittedName>
</protein>
<evidence type="ECO:0000256" key="5">
    <source>
        <dbReference type="ARBA" id="ARBA00022840"/>
    </source>
</evidence>
<dbReference type="SUPFAM" id="SSF56112">
    <property type="entry name" value="Protein kinase-like (PK-like)"/>
    <property type="match status" value="1"/>
</dbReference>
<dbReference type="InterPro" id="IPR008266">
    <property type="entry name" value="Tyr_kinase_AS"/>
</dbReference>
<reference evidence="8" key="1">
    <citation type="submission" date="2017-02" db="UniProtKB">
        <authorList>
            <consortium name="WormBaseParasite"/>
        </authorList>
    </citation>
    <scope>IDENTIFICATION</scope>
</reference>
<evidence type="ECO:0000256" key="3">
    <source>
        <dbReference type="ARBA" id="ARBA00022741"/>
    </source>
</evidence>
<dbReference type="FunFam" id="1.10.510.10:FF:000624">
    <property type="entry name" value="Mitogen-activated protein kinase"/>
    <property type="match status" value="1"/>
</dbReference>
<evidence type="ECO:0000313" key="8">
    <source>
        <dbReference type="WBParaSite" id="PTRK_0001145000.1"/>
    </source>
</evidence>
<evidence type="ECO:0000256" key="2">
    <source>
        <dbReference type="ARBA" id="ARBA00022679"/>
    </source>
</evidence>
<proteinExistence type="predicted"/>
<evidence type="ECO:0000256" key="1">
    <source>
        <dbReference type="ARBA" id="ARBA00022527"/>
    </source>
</evidence>
<name>A0A0N4ZSH0_PARTI</name>
<evidence type="ECO:0000259" key="6">
    <source>
        <dbReference type="PROSITE" id="PS50011"/>
    </source>
</evidence>
<dbReference type="Gene3D" id="3.30.200.20">
    <property type="entry name" value="Phosphorylase Kinase, domain 1"/>
    <property type="match status" value="1"/>
</dbReference>
<dbReference type="STRING" id="131310.A0A0N4ZSH0"/>
<dbReference type="Pfam" id="PF00069">
    <property type="entry name" value="Pkinase"/>
    <property type="match status" value="1"/>
</dbReference>
<keyword evidence="2" id="KW-0808">Transferase</keyword>
<organism evidence="7 8">
    <name type="scientific">Parastrongyloides trichosuri</name>
    <name type="common">Possum-specific nematode worm</name>
    <dbReference type="NCBI Taxonomy" id="131310"/>
    <lineage>
        <taxon>Eukaryota</taxon>
        <taxon>Metazoa</taxon>
        <taxon>Ecdysozoa</taxon>
        <taxon>Nematoda</taxon>
        <taxon>Chromadorea</taxon>
        <taxon>Rhabditida</taxon>
        <taxon>Tylenchina</taxon>
        <taxon>Panagrolaimomorpha</taxon>
        <taxon>Strongyloidoidea</taxon>
        <taxon>Strongyloididae</taxon>
        <taxon>Parastrongyloides</taxon>
    </lineage>
</organism>
<dbReference type="PANTHER" id="PTHR24056">
    <property type="entry name" value="CELL DIVISION PROTEIN KINASE"/>
    <property type="match status" value="1"/>
</dbReference>
<dbReference type="Proteomes" id="UP000038045">
    <property type="component" value="Unplaced"/>
</dbReference>
<dbReference type="GO" id="GO:0005634">
    <property type="term" value="C:nucleus"/>
    <property type="evidence" value="ECO:0007669"/>
    <property type="project" value="TreeGrafter"/>
</dbReference>
<dbReference type="InterPro" id="IPR050108">
    <property type="entry name" value="CDK"/>
</dbReference>
<dbReference type="PANTHER" id="PTHR24056:SF538">
    <property type="entry name" value="SERINE_THREONINE-PROTEIN KINASE PRP4 HOMOLOG"/>
    <property type="match status" value="1"/>
</dbReference>
<keyword evidence="5" id="KW-0067">ATP-binding</keyword>
<sequence length="327" mass="38654">MWSDFSEEEINNCEFFQLSDVFKRHNINRIVQKIDDFEILNFINEGTYGNVYRVKRKDNNNICALKKIYYFNSDPNIVKSFMREVLILQELLHPNVIKVNGYAQDMNDGSIYIEYPYYQESLCDMMSKICLEESKVKLYIYQLFDALSYIHSKKIIHRDITPSNILISSTDNIVLIDFNISKKKDYNKIDSDNYSPCLTTIRYKAPEVILDVQDYNETIDVWGAGCILYELINKGNPLFDGEGNLEQLQKIFCVLGIPNEDTFPGFNNIQFFKCFSVEINEFKSIKDLLKERIVDLSIFDLFYQIFTYNYKERISAEECKRHPYLER</sequence>
<dbReference type="GO" id="GO:0004674">
    <property type="term" value="F:protein serine/threonine kinase activity"/>
    <property type="evidence" value="ECO:0007669"/>
    <property type="project" value="UniProtKB-KW"/>
</dbReference>
<keyword evidence="7" id="KW-1185">Reference proteome</keyword>
<evidence type="ECO:0000256" key="4">
    <source>
        <dbReference type="ARBA" id="ARBA00022777"/>
    </source>
</evidence>
<keyword evidence="1" id="KW-0723">Serine/threonine-protein kinase</keyword>
<dbReference type="InterPro" id="IPR000719">
    <property type="entry name" value="Prot_kinase_dom"/>
</dbReference>
<dbReference type="InterPro" id="IPR011009">
    <property type="entry name" value="Kinase-like_dom_sf"/>
</dbReference>